<keyword evidence="5" id="KW-0560">Oxidoreductase</keyword>
<dbReference type="Gene3D" id="3.30.9.10">
    <property type="entry name" value="D-Amino Acid Oxidase, subunit A, domain 2"/>
    <property type="match status" value="1"/>
</dbReference>
<feature type="compositionally biased region" description="Polar residues" evidence="6">
    <location>
        <begin position="360"/>
        <end position="385"/>
    </location>
</feature>
<keyword evidence="9" id="KW-1185">Reference proteome</keyword>
<feature type="domain" description="FAD dependent oxidoreductase" evidence="7">
    <location>
        <begin position="48"/>
        <end position="460"/>
    </location>
</feature>
<dbReference type="AlphaFoldDB" id="A0A7C8IUT5"/>
<dbReference type="OrthoDB" id="2219495at2759"/>
<comment type="caution">
    <text evidence="8">The sequence shown here is derived from an EMBL/GenBank/DDBJ whole genome shotgun (WGS) entry which is preliminary data.</text>
</comment>
<evidence type="ECO:0000313" key="8">
    <source>
        <dbReference type="EMBL" id="KAF2972846.1"/>
    </source>
</evidence>
<dbReference type="InterPro" id="IPR006076">
    <property type="entry name" value="FAD-dep_OxRdtase"/>
</dbReference>
<evidence type="ECO:0000313" key="9">
    <source>
        <dbReference type="Proteomes" id="UP000481858"/>
    </source>
</evidence>
<proteinExistence type="inferred from homology"/>
<comment type="similarity">
    <text evidence="2">Belongs to the MSOX/MTOX family.</text>
</comment>
<dbReference type="InParanoid" id="A0A7C8IUT5"/>
<dbReference type="GO" id="GO:0050660">
    <property type="term" value="F:flavin adenine dinucleotide binding"/>
    <property type="evidence" value="ECO:0007669"/>
    <property type="project" value="InterPro"/>
</dbReference>
<dbReference type="PANTHER" id="PTHR10961:SF46">
    <property type="entry name" value="PEROXISOMAL SARCOSINE OXIDASE"/>
    <property type="match status" value="1"/>
</dbReference>
<gene>
    <name evidence="8" type="ORF">GQX73_g753</name>
</gene>
<dbReference type="EMBL" id="WUBL01000004">
    <property type="protein sequence ID" value="KAF2972846.1"/>
    <property type="molecule type" value="Genomic_DNA"/>
</dbReference>
<dbReference type="Proteomes" id="UP000481858">
    <property type="component" value="Unassembled WGS sequence"/>
</dbReference>
<name>A0A7C8IUT5_9PEZI</name>
<evidence type="ECO:0000256" key="1">
    <source>
        <dbReference type="ARBA" id="ARBA00001974"/>
    </source>
</evidence>
<reference evidence="8 9" key="1">
    <citation type="submission" date="2019-12" db="EMBL/GenBank/DDBJ databases">
        <title>Draft genome sequence of the ascomycete Xylaria multiplex DSM 110363.</title>
        <authorList>
            <person name="Buettner E."/>
            <person name="Kellner H."/>
        </authorList>
    </citation>
    <scope>NUCLEOTIDE SEQUENCE [LARGE SCALE GENOMIC DNA]</scope>
    <source>
        <strain evidence="8 9">DSM 110363</strain>
    </source>
</reference>
<protein>
    <recommendedName>
        <fullName evidence="7">FAD dependent oxidoreductase domain-containing protein</fullName>
    </recommendedName>
</protein>
<sequence length="536" mass="58092">MAHLICPIPAIPGVRAAPAIPDISYAPDTEAAADGQPGEAEYKVPQSILIIGSGVFGLSTAWSLARRPEIPPDTSITIIDRSPEPNEFPARDAASIDSSRIIRADYADSAYAKLASEAQKHWRQDLGNLDSLGGDGRYNESGLLLAAENGKDGATVRSNGHPTGLGYTKHSWVNALALAHAEGRPLDTVRLLPSAWAIGKATGTNGEWADWGYMNTAAGWADAGRSMRWLYDRVVETGRVTFVNGTVETLETETEKQEHRVTGVRLSDGRSFSADLVIVAAGAWSPTLVDLAGQVAATGQCVAYLRLTDDEQAKLAKIPVCLNLTDGCFVIPPRDNVLKIARHSYGYFNPQPVSHEPLGSSVNNGSKPRVISQPQTHLTDPSTTLPAEGASDLRRALWRIIPWPELAERPFFETRLCWYTDTATGDWIIDYHPSYKNLFVATGGSGHGFKFLPVLGDKIVDCLLGKCPTQFQEKWKWKGGVETNRDATRPVKGTAEEERRVDDEMAIELAVSTEDGSRGGEPGLILQTELTKGAKL</sequence>
<dbReference type="SUPFAM" id="SSF51905">
    <property type="entry name" value="FAD/NAD(P)-binding domain"/>
    <property type="match status" value="1"/>
</dbReference>
<evidence type="ECO:0000256" key="3">
    <source>
        <dbReference type="ARBA" id="ARBA00022630"/>
    </source>
</evidence>
<accession>A0A7C8IUT5</accession>
<dbReference type="InterPro" id="IPR045170">
    <property type="entry name" value="MTOX"/>
</dbReference>
<keyword evidence="3" id="KW-0285">Flavoprotein</keyword>
<evidence type="ECO:0000256" key="6">
    <source>
        <dbReference type="SAM" id="MobiDB-lite"/>
    </source>
</evidence>
<comment type="cofactor">
    <cofactor evidence="1">
        <name>FAD</name>
        <dbReference type="ChEBI" id="CHEBI:57692"/>
    </cofactor>
</comment>
<evidence type="ECO:0000256" key="4">
    <source>
        <dbReference type="ARBA" id="ARBA00022827"/>
    </source>
</evidence>
<dbReference type="GO" id="GO:0004657">
    <property type="term" value="F:proline dehydrogenase activity"/>
    <property type="evidence" value="ECO:0007669"/>
    <property type="project" value="TreeGrafter"/>
</dbReference>
<organism evidence="8 9">
    <name type="scientific">Xylaria multiplex</name>
    <dbReference type="NCBI Taxonomy" id="323545"/>
    <lineage>
        <taxon>Eukaryota</taxon>
        <taxon>Fungi</taxon>
        <taxon>Dikarya</taxon>
        <taxon>Ascomycota</taxon>
        <taxon>Pezizomycotina</taxon>
        <taxon>Sordariomycetes</taxon>
        <taxon>Xylariomycetidae</taxon>
        <taxon>Xylariales</taxon>
        <taxon>Xylariaceae</taxon>
        <taxon>Xylaria</taxon>
    </lineage>
</organism>
<keyword evidence="4" id="KW-0274">FAD</keyword>
<dbReference type="Pfam" id="PF01266">
    <property type="entry name" value="DAO"/>
    <property type="match status" value="1"/>
</dbReference>
<evidence type="ECO:0000259" key="7">
    <source>
        <dbReference type="Pfam" id="PF01266"/>
    </source>
</evidence>
<feature type="region of interest" description="Disordered" evidence="6">
    <location>
        <begin position="358"/>
        <end position="386"/>
    </location>
</feature>
<dbReference type="PANTHER" id="PTHR10961">
    <property type="entry name" value="PEROXISOMAL SARCOSINE OXIDASE"/>
    <property type="match status" value="1"/>
</dbReference>
<dbReference type="GO" id="GO:0008115">
    <property type="term" value="F:sarcosine oxidase activity"/>
    <property type="evidence" value="ECO:0007669"/>
    <property type="project" value="TreeGrafter"/>
</dbReference>
<dbReference type="InterPro" id="IPR036188">
    <property type="entry name" value="FAD/NAD-bd_sf"/>
</dbReference>
<dbReference type="Gene3D" id="3.50.50.60">
    <property type="entry name" value="FAD/NAD(P)-binding domain"/>
    <property type="match status" value="1"/>
</dbReference>
<evidence type="ECO:0000256" key="5">
    <source>
        <dbReference type="ARBA" id="ARBA00023002"/>
    </source>
</evidence>
<evidence type="ECO:0000256" key="2">
    <source>
        <dbReference type="ARBA" id="ARBA00010989"/>
    </source>
</evidence>
<dbReference type="GO" id="GO:0050031">
    <property type="term" value="F:L-pipecolate oxidase activity"/>
    <property type="evidence" value="ECO:0007669"/>
    <property type="project" value="TreeGrafter"/>
</dbReference>